<dbReference type="STRING" id="39692.BST38_28825"/>
<dbReference type="SUPFAM" id="SSF46689">
    <property type="entry name" value="Homeodomain-like"/>
    <property type="match status" value="1"/>
</dbReference>
<dbReference type="InterPro" id="IPR002514">
    <property type="entry name" value="Transposase_8"/>
</dbReference>
<dbReference type="GO" id="GO:0006313">
    <property type="term" value="P:DNA transposition"/>
    <property type="evidence" value="ECO:0007669"/>
    <property type="project" value="InterPro"/>
</dbReference>
<feature type="coiled-coil region" evidence="1">
    <location>
        <begin position="74"/>
        <end position="101"/>
    </location>
</feature>
<dbReference type="InterPro" id="IPR036388">
    <property type="entry name" value="WH-like_DNA-bd_sf"/>
</dbReference>
<evidence type="ECO:0000256" key="1">
    <source>
        <dbReference type="SAM" id="Coils"/>
    </source>
</evidence>
<evidence type="ECO:0000313" key="3">
    <source>
        <dbReference type="Proteomes" id="UP000252008"/>
    </source>
</evidence>
<dbReference type="Gene3D" id="1.10.10.10">
    <property type="entry name" value="Winged helix-like DNA-binding domain superfamily/Winged helix DNA-binding domain"/>
    <property type="match status" value="1"/>
</dbReference>
<dbReference type="GO" id="GO:0003677">
    <property type="term" value="F:DNA binding"/>
    <property type="evidence" value="ECO:0007669"/>
    <property type="project" value="InterPro"/>
</dbReference>
<keyword evidence="1" id="KW-0175">Coiled coil</keyword>
<gene>
    <name evidence="2" type="ORF">MPP7335_03251</name>
</gene>
<dbReference type="Pfam" id="PF01527">
    <property type="entry name" value="HTH_Tnp_1"/>
    <property type="match status" value="1"/>
</dbReference>
<evidence type="ECO:0000313" key="2">
    <source>
        <dbReference type="EMBL" id="SRX81499.1"/>
    </source>
</evidence>
<name>A0A375YKE6_MYCPF</name>
<protein>
    <submittedName>
        <fullName evidence="2">Transposase [Microlunatus phosphovorus NM-1]</fullName>
    </submittedName>
</protein>
<reference evidence="2 3" key="1">
    <citation type="submission" date="2018-05" db="EMBL/GenBank/DDBJ databases">
        <authorList>
            <consortium name="IHU Genomes"/>
        </authorList>
    </citation>
    <scope>NUCLEOTIDE SEQUENCE [LARGE SCALE GENOMIC DNA]</scope>
    <source>
        <strain evidence="2 3">P7335</strain>
    </source>
</reference>
<dbReference type="EMBL" id="UEGS01000001">
    <property type="protein sequence ID" value="SRX81499.1"/>
    <property type="molecule type" value="Genomic_DNA"/>
</dbReference>
<keyword evidence="3" id="KW-1185">Reference proteome</keyword>
<dbReference type="Proteomes" id="UP000252008">
    <property type="component" value="Unassembled WGS sequence"/>
</dbReference>
<dbReference type="GO" id="GO:0004803">
    <property type="term" value="F:transposase activity"/>
    <property type="evidence" value="ECO:0007669"/>
    <property type="project" value="InterPro"/>
</dbReference>
<sequence length="115" mass="13284">MRTSFLGKVHVMPSKYDPETRAKAVRLVREHREDYPSEWAAITAVSKRLGMNAETLRNWIRQQQVDDGDRDGVSSEAAAEIRALKRRNAELEQTIEILKAATSFFVRESDPRNRR</sequence>
<dbReference type="AlphaFoldDB" id="A0A375YKE6"/>
<proteinExistence type="predicted"/>
<dbReference type="InterPro" id="IPR009057">
    <property type="entry name" value="Homeodomain-like_sf"/>
</dbReference>
<accession>A0A375YKE6</accession>
<organism evidence="2 3">
    <name type="scientific">Mycolicibacterium parafortuitum</name>
    <name type="common">Mycobacterium parafortuitum</name>
    <dbReference type="NCBI Taxonomy" id="39692"/>
    <lineage>
        <taxon>Bacteria</taxon>
        <taxon>Bacillati</taxon>
        <taxon>Actinomycetota</taxon>
        <taxon>Actinomycetes</taxon>
        <taxon>Mycobacteriales</taxon>
        <taxon>Mycobacteriaceae</taxon>
        <taxon>Mycolicibacterium</taxon>
    </lineage>
</organism>